<proteinExistence type="predicted"/>
<dbReference type="AlphaFoldDB" id="A0A0E9WZM4"/>
<sequence>MFNNESPGSSQVLHSWLWCTLELCRTLDSDLFVVVYQLYSLPECVRTHLPPTNIYCCVYDKDCYRW</sequence>
<protein>
    <submittedName>
        <fullName evidence="1">Uncharacterized protein</fullName>
    </submittedName>
</protein>
<reference evidence="1" key="2">
    <citation type="journal article" date="2015" name="Fish Shellfish Immunol.">
        <title>Early steps in the European eel (Anguilla anguilla)-Vibrio vulnificus interaction in the gills: Role of the RtxA13 toxin.</title>
        <authorList>
            <person name="Callol A."/>
            <person name="Pajuelo D."/>
            <person name="Ebbesson L."/>
            <person name="Teles M."/>
            <person name="MacKenzie S."/>
            <person name="Amaro C."/>
        </authorList>
    </citation>
    <scope>NUCLEOTIDE SEQUENCE</scope>
</reference>
<organism evidence="1">
    <name type="scientific">Anguilla anguilla</name>
    <name type="common">European freshwater eel</name>
    <name type="synonym">Muraena anguilla</name>
    <dbReference type="NCBI Taxonomy" id="7936"/>
    <lineage>
        <taxon>Eukaryota</taxon>
        <taxon>Metazoa</taxon>
        <taxon>Chordata</taxon>
        <taxon>Craniata</taxon>
        <taxon>Vertebrata</taxon>
        <taxon>Euteleostomi</taxon>
        <taxon>Actinopterygii</taxon>
        <taxon>Neopterygii</taxon>
        <taxon>Teleostei</taxon>
        <taxon>Anguilliformes</taxon>
        <taxon>Anguillidae</taxon>
        <taxon>Anguilla</taxon>
    </lineage>
</organism>
<name>A0A0E9WZM4_ANGAN</name>
<dbReference type="EMBL" id="GBXM01012911">
    <property type="protein sequence ID" value="JAH95666.1"/>
    <property type="molecule type" value="Transcribed_RNA"/>
</dbReference>
<accession>A0A0E9WZM4</accession>
<reference evidence="1" key="1">
    <citation type="submission" date="2014-11" db="EMBL/GenBank/DDBJ databases">
        <authorList>
            <person name="Amaro Gonzalez C."/>
        </authorList>
    </citation>
    <scope>NUCLEOTIDE SEQUENCE</scope>
</reference>
<evidence type="ECO:0000313" key="1">
    <source>
        <dbReference type="EMBL" id="JAH95666.1"/>
    </source>
</evidence>